<keyword evidence="3" id="KW-1185">Reference proteome</keyword>
<proteinExistence type="predicted"/>
<evidence type="ECO:0000313" key="2">
    <source>
        <dbReference type="EMBL" id="GAA4490742.1"/>
    </source>
</evidence>
<accession>A0ABP8PQV7</accession>
<gene>
    <name evidence="2" type="ORF">GCM10023171_33460</name>
</gene>
<protein>
    <submittedName>
        <fullName evidence="2">Uncharacterized protein</fullName>
    </submittedName>
</protein>
<dbReference type="Proteomes" id="UP001500731">
    <property type="component" value="Unassembled WGS sequence"/>
</dbReference>
<comment type="caution">
    <text evidence="2">The sequence shown here is derived from an EMBL/GenBank/DDBJ whole genome shotgun (WGS) entry which is preliminary data.</text>
</comment>
<organism evidence="2 3">
    <name type="scientific">Microbacterium panaciterrae</name>
    <dbReference type="NCBI Taxonomy" id="985759"/>
    <lineage>
        <taxon>Bacteria</taxon>
        <taxon>Bacillati</taxon>
        <taxon>Actinomycetota</taxon>
        <taxon>Actinomycetes</taxon>
        <taxon>Micrococcales</taxon>
        <taxon>Microbacteriaceae</taxon>
        <taxon>Microbacterium</taxon>
    </lineage>
</organism>
<evidence type="ECO:0000313" key="3">
    <source>
        <dbReference type="Proteomes" id="UP001500731"/>
    </source>
</evidence>
<evidence type="ECO:0000256" key="1">
    <source>
        <dbReference type="SAM" id="MobiDB-lite"/>
    </source>
</evidence>
<reference evidence="3" key="1">
    <citation type="journal article" date="2019" name="Int. J. Syst. Evol. Microbiol.">
        <title>The Global Catalogue of Microorganisms (GCM) 10K type strain sequencing project: providing services to taxonomists for standard genome sequencing and annotation.</title>
        <authorList>
            <consortium name="The Broad Institute Genomics Platform"/>
            <consortium name="The Broad Institute Genome Sequencing Center for Infectious Disease"/>
            <person name="Wu L."/>
            <person name="Ma J."/>
        </authorList>
    </citation>
    <scope>NUCLEOTIDE SEQUENCE [LARGE SCALE GENOMIC DNA]</scope>
    <source>
        <strain evidence="3">JCM 17839</strain>
    </source>
</reference>
<dbReference type="EMBL" id="BAABGP010000024">
    <property type="protein sequence ID" value="GAA4490742.1"/>
    <property type="molecule type" value="Genomic_DNA"/>
</dbReference>
<sequence length="94" mass="10743">MQRIGSTQATVRPSRDEVAPGDIDEFDRLQDVGDLCRGDATSPYRSAVQFRVKQSRRDQIDALRSRQVAERCRLAFGEARLHRCRCVAVDQNHQ</sequence>
<name>A0ABP8PQV7_9MICO</name>
<feature type="compositionally biased region" description="Polar residues" evidence="1">
    <location>
        <begin position="1"/>
        <end position="11"/>
    </location>
</feature>
<feature type="region of interest" description="Disordered" evidence="1">
    <location>
        <begin position="1"/>
        <end position="21"/>
    </location>
</feature>